<evidence type="ECO:0000313" key="1">
    <source>
        <dbReference type="EMBL" id="EGJ30936.1"/>
    </source>
</evidence>
<name>F4XX51_9CYAN</name>
<sequence length="74" mass="8276">MLFWADIGHSYKGLSFQKAMQQGNRGFPPLALCIKTMNRGLISNCIFPELIGLKALYSKLFMSHVTPSVRNSLS</sequence>
<protein>
    <submittedName>
        <fullName evidence="1">Uncharacterized protein</fullName>
    </submittedName>
</protein>
<organism evidence="1 2">
    <name type="scientific">Moorena producens 3L</name>
    <dbReference type="NCBI Taxonomy" id="489825"/>
    <lineage>
        <taxon>Bacteria</taxon>
        <taxon>Bacillati</taxon>
        <taxon>Cyanobacteriota</taxon>
        <taxon>Cyanophyceae</taxon>
        <taxon>Coleofasciculales</taxon>
        <taxon>Coleofasciculaceae</taxon>
        <taxon>Moorena</taxon>
    </lineage>
</organism>
<accession>F4XX51</accession>
<dbReference type="AlphaFoldDB" id="F4XX51"/>
<dbReference type="HOGENOM" id="CLU_2683831_0_0_3"/>
<dbReference type="EMBL" id="GL890945">
    <property type="protein sequence ID" value="EGJ30936.1"/>
    <property type="molecule type" value="Genomic_DNA"/>
</dbReference>
<proteinExistence type="predicted"/>
<reference evidence="2" key="1">
    <citation type="journal article" date="2011" name="Proc. Natl. Acad. Sci. U.S.A.">
        <title>Genomic insights into the physiology and ecology of the marine filamentous cyanobacterium Lyngbya majuscula.</title>
        <authorList>
            <person name="Jones A.C."/>
            <person name="Monroe E.A."/>
            <person name="Podell S."/>
            <person name="Hess W.R."/>
            <person name="Klages S."/>
            <person name="Esquenazi E."/>
            <person name="Niessen S."/>
            <person name="Hoover H."/>
            <person name="Rothmann M."/>
            <person name="Lasken R.S."/>
            <person name="Yates J.R.III."/>
            <person name="Reinhardt R."/>
            <person name="Kube M."/>
            <person name="Burkart M.D."/>
            <person name="Allen E.E."/>
            <person name="Dorrestein P.C."/>
            <person name="Gerwick W.H."/>
            <person name="Gerwick L."/>
        </authorList>
    </citation>
    <scope>NUCLEOTIDE SEQUENCE [LARGE SCALE GENOMIC DNA]</scope>
    <source>
        <strain evidence="2">3L</strain>
    </source>
</reference>
<keyword evidence="2" id="KW-1185">Reference proteome</keyword>
<dbReference type="Proteomes" id="UP000003959">
    <property type="component" value="Unassembled WGS sequence"/>
</dbReference>
<gene>
    <name evidence="1" type="ORF">LYNGBM3L_45980</name>
</gene>
<evidence type="ECO:0000313" key="2">
    <source>
        <dbReference type="Proteomes" id="UP000003959"/>
    </source>
</evidence>